<dbReference type="AlphaFoldDB" id="A0A9X3F461"/>
<dbReference type="EMBL" id="JAPOHD010000007">
    <property type="protein sequence ID" value="MCY1719452.1"/>
    <property type="molecule type" value="Genomic_DNA"/>
</dbReference>
<dbReference type="Proteomes" id="UP001145087">
    <property type="component" value="Unassembled WGS sequence"/>
</dbReference>
<sequence>MINPLRYYLALFVLLSFNLALQAQVKIYSEPEDGFEKCLRN</sequence>
<evidence type="ECO:0000313" key="2">
    <source>
        <dbReference type="Proteomes" id="UP001145087"/>
    </source>
</evidence>
<organism evidence="1 2">
    <name type="scientific">Draconibacterium aestuarii</name>
    <dbReference type="NCBI Taxonomy" id="2998507"/>
    <lineage>
        <taxon>Bacteria</taxon>
        <taxon>Pseudomonadati</taxon>
        <taxon>Bacteroidota</taxon>
        <taxon>Bacteroidia</taxon>
        <taxon>Marinilabiliales</taxon>
        <taxon>Prolixibacteraceae</taxon>
        <taxon>Draconibacterium</taxon>
    </lineage>
</organism>
<dbReference type="RefSeq" id="WP_343331789.1">
    <property type="nucleotide sequence ID" value="NZ_JAPOHD010000007.1"/>
</dbReference>
<keyword evidence="2" id="KW-1185">Reference proteome</keyword>
<reference evidence="1" key="1">
    <citation type="submission" date="2022-11" db="EMBL/GenBank/DDBJ databases">
        <title>Marilongibacter aestuarii gen. nov., sp. nov., isolated from tidal flat sediment.</title>
        <authorList>
            <person name="Jiayan W."/>
        </authorList>
    </citation>
    <scope>NUCLEOTIDE SEQUENCE</scope>
    <source>
        <strain evidence="1">Z1-6</strain>
    </source>
</reference>
<protein>
    <submittedName>
        <fullName evidence="1">Uncharacterized protein</fullName>
    </submittedName>
</protein>
<accession>A0A9X3F461</accession>
<evidence type="ECO:0000313" key="1">
    <source>
        <dbReference type="EMBL" id="MCY1719452.1"/>
    </source>
</evidence>
<comment type="caution">
    <text evidence="1">The sequence shown here is derived from an EMBL/GenBank/DDBJ whole genome shotgun (WGS) entry which is preliminary data.</text>
</comment>
<proteinExistence type="predicted"/>
<gene>
    <name evidence="1" type="ORF">OU798_03815</name>
</gene>
<name>A0A9X3F461_9BACT</name>